<organism evidence="2 3">
    <name type="scientific">Ignelater luminosus</name>
    <name type="common">Cucubano</name>
    <name type="synonym">Pyrophorus luminosus</name>
    <dbReference type="NCBI Taxonomy" id="2038154"/>
    <lineage>
        <taxon>Eukaryota</taxon>
        <taxon>Metazoa</taxon>
        <taxon>Ecdysozoa</taxon>
        <taxon>Arthropoda</taxon>
        <taxon>Hexapoda</taxon>
        <taxon>Insecta</taxon>
        <taxon>Pterygota</taxon>
        <taxon>Neoptera</taxon>
        <taxon>Endopterygota</taxon>
        <taxon>Coleoptera</taxon>
        <taxon>Polyphaga</taxon>
        <taxon>Elateriformia</taxon>
        <taxon>Elateroidea</taxon>
        <taxon>Elateridae</taxon>
        <taxon>Agrypninae</taxon>
        <taxon>Pyrophorini</taxon>
        <taxon>Ignelater</taxon>
    </lineage>
</organism>
<keyword evidence="3" id="KW-1185">Reference proteome</keyword>
<feature type="region of interest" description="Disordered" evidence="1">
    <location>
        <begin position="54"/>
        <end position="77"/>
    </location>
</feature>
<dbReference type="EMBL" id="VTPC01005406">
    <property type="protein sequence ID" value="KAF2896065.1"/>
    <property type="molecule type" value="Genomic_DNA"/>
</dbReference>
<sequence length="249" mass="28753">MSLQSVKNAFRIRFMIHTLLTPECRLSSSGEVIPDHFTNREVLAEAEIVTKSNSIDQAPVEDNANLPKCSGNEPKQPDIPNQVCEIPKYLKLWNGYANLMKKRKREEERDKNTTKISNYFTALPFTSKESSECFETETSQSIDEGVKSDTKNDSCRFDINTDDLHEEIIEIRRRLQGVYGLNVLRRKEVSVWCKEFEDGRGELKDDPEKKRDRPRTSHTNYERQIGKAAASFVPMIDNLPQEELPYTFT</sequence>
<name>A0A8K0D7S6_IGNLU</name>
<dbReference type="Proteomes" id="UP000801492">
    <property type="component" value="Unassembled WGS sequence"/>
</dbReference>
<feature type="region of interest" description="Disordered" evidence="1">
    <location>
        <begin position="200"/>
        <end position="224"/>
    </location>
</feature>
<protein>
    <submittedName>
        <fullName evidence="2">Uncharacterized protein</fullName>
    </submittedName>
</protein>
<evidence type="ECO:0000313" key="3">
    <source>
        <dbReference type="Proteomes" id="UP000801492"/>
    </source>
</evidence>
<proteinExistence type="predicted"/>
<reference evidence="2" key="1">
    <citation type="submission" date="2019-08" db="EMBL/GenBank/DDBJ databases">
        <title>The genome of the North American firefly Photinus pyralis.</title>
        <authorList>
            <consortium name="Photinus pyralis genome working group"/>
            <person name="Fallon T.R."/>
            <person name="Sander Lower S.E."/>
            <person name="Weng J.-K."/>
        </authorList>
    </citation>
    <scope>NUCLEOTIDE SEQUENCE</scope>
    <source>
        <strain evidence="2">TRF0915ILg1</strain>
        <tissue evidence="2">Whole body</tissue>
    </source>
</reference>
<accession>A0A8K0D7S6</accession>
<evidence type="ECO:0000256" key="1">
    <source>
        <dbReference type="SAM" id="MobiDB-lite"/>
    </source>
</evidence>
<dbReference type="AlphaFoldDB" id="A0A8K0D7S6"/>
<evidence type="ECO:0000313" key="2">
    <source>
        <dbReference type="EMBL" id="KAF2896065.1"/>
    </source>
</evidence>
<comment type="caution">
    <text evidence="2">The sequence shown here is derived from an EMBL/GenBank/DDBJ whole genome shotgun (WGS) entry which is preliminary data.</text>
</comment>
<gene>
    <name evidence="2" type="ORF">ILUMI_10109</name>
</gene>